<dbReference type="GO" id="GO:0006355">
    <property type="term" value="P:regulation of DNA-templated transcription"/>
    <property type="evidence" value="ECO:0007669"/>
    <property type="project" value="InterPro"/>
</dbReference>
<dbReference type="Gene3D" id="3.40.50.300">
    <property type="entry name" value="P-loop containing nucleotide triphosphate hydrolases"/>
    <property type="match status" value="1"/>
</dbReference>
<dbReference type="PRINTS" id="PR00038">
    <property type="entry name" value="HTHLUXR"/>
</dbReference>
<feature type="domain" description="HTH luxR-type" evidence="3">
    <location>
        <begin position="806"/>
        <end position="868"/>
    </location>
</feature>
<accession>A0A510V3J6</accession>
<dbReference type="SMART" id="SM00421">
    <property type="entry name" value="HTH_LUXR"/>
    <property type="match status" value="1"/>
</dbReference>
<dbReference type="Proteomes" id="UP000321118">
    <property type="component" value="Unassembled WGS sequence"/>
</dbReference>
<evidence type="ECO:0000313" key="4">
    <source>
        <dbReference type="EMBL" id="GEK21438.1"/>
    </source>
</evidence>
<keyword evidence="2" id="KW-0067">ATP-binding</keyword>
<name>A0A510V3J6_9CELL</name>
<evidence type="ECO:0000313" key="5">
    <source>
        <dbReference type="Proteomes" id="UP000321118"/>
    </source>
</evidence>
<reference evidence="4 5" key="1">
    <citation type="submission" date="2019-07" db="EMBL/GenBank/DDBJ databases">
        <title>Whole genome shotgun sequence of Cellulomonas xylanilytica NBRC 101102.</title>
        <authorList>
            <person name="Hosoyama A."/>
            <person name="Uohara A."/>
            <person name="Ohji S."/>
            <person name="Ichikawa N."/>
        </authorList>
    </citation>
    <scope>NUCLEOTIDE SEQUENCE [LARGE SCALE GENOMIC DNA]</scope>
    <source>
        <strain evidence="4 5">NBRC 101102</strain>
    </source>
</reference>
<dbReference type="GO" id="GO:0005524">
    <property type="term" value="F:ATP binding"/>
    <property type="evidence" value="ECO:0007669"/>
    <property type="project" value="UniProtKB-KW"/>
</dbReference>
<dbReference type="OrthoDB" id="3197423at2"/>
<dbReference type="PANTHER" id="PTHR16305">
    <property type="entry name" value="TESTICULAR SOLUBLE ADENYLYL CYCLASE"/>
    <property type="match status" value="1"/>
</dbReference>
<dbReference type="PROSITE" id="PS50043">
    <property type="entry name" value="HTH_LUXR_2"/>
    <property type="match status" value="1"/>
</dbReference>
<dbReference type="InterPro" id="IPR016032">
    <property type="entry name" value="Sig_transdc_resp-reg_C-effctor"/>
</dbReference>
<dbReference type="InterPro" id="IPR000792">
    <property type="entry name" value="Tscrpt_reg_LuxR_C"/>
</dbReference>
<dbReference type="RefSeq" id="WP_146927235.1">
    <property type="nucleotide sequence ID" value="NZ_BJUB01000005.1"/>
</dbReference>
<dbReference type="InterPro" id="IPR027417">
    <property type="entry name" value="P-loop_NTPase"/>
</dbReference>
<comment type="caution">
    <text evidence="4">The sequence shown here is derived from an EMBL/GenBank/DDBJ whole genome shotgun (WGS) entry which is preliminary data.</text>
</comment>
<dbReference type="Pfam" id="PF13191">
    <property type="entry name" value="AAA_16"/>
    <property type="match status" value="1"/>
</dbReference>
<dbReference type="SMART" id="SM00382">
    <property type="entry name" value="AAA"/>
    <property type="match status" value="1"/>
</dbReference>
<protein>
    <submittedName>
        <fullName evidence="4">LuxR family transcriptional regulator</fullName>
    </submittedName>
</protein>
<dbReference type="CDD" id="cd06170">
    <property type="entry name" value="LuxR_C_like"/>
    <property type="match status" value="1"/>
</dbReference>
<proteinExistence type="predicted"/>
<dbReference type="Pfam" id="PF00196">
    <property type="entry name" value="GerE"/>
    <property type="match status" value="1"/>
</dbReference>
<dbReference type="GO" id="GO:0004016">
    <property type="term" value="F:adenylate cyclase activity"/>
    <property type="evidence" value="ECO:0007669"/>
    <property type="project" value="TreeGrafter"/>
</dbReference>
<dbReference type="GO" id="GO:0003677">
    <property type="term" value="F:DNA binding"/>
    <property type="evidence" value="ECO:0007669"/>
    <property type="project" value="InterPro"/>
</dbReference>
<dbReference type="InterPro" id="IPR036388">
    <property type="entry name" value="WH-like_DNA-bd_sf"/>
</dbReference>
<dbReference type="Gene3D" id="1.10.10.10">
    <property type="entry name" value="Winged helix-like DNA-binding domain superfamily/Winged helix DNA-binding domain"/>
    <property type="match status" value="1"/>
</dbReference>
<evidence type="ECO:0000256" key="2">
    <source>
        <dbReference type="ARBA" id="ARBA00022840"/>
    </source>
</evidence>
<keyword evidence="5" id="KW-1185">Reference proteome</keyword>
<dbReference type="EMBL" id="BJUB01000005">
    <property type="protein sequence ID" value="GEK21438.1"/>
    <property type="molecule type" value="Genomic_DNA"/>
</dbReference>
<gene>
    <name evidence="4" type="ORF">CXY01_19580</name>
</gene>
<dbReference type="SUPFAM" id="SSF46894">
    <property type="entry name" value="C-terminal effector domain of the bipartite response regulators"/>
    <property type="match status" value="1"/>
</dbReference>
<keyword evidence="1" id="KW-0547">Nucleotide-binding</keyword>
<dbReference type="PROSITE" id="PS00622">
    <property type="entry name" value="HTH_LUXR_1"/>
    <property type="match status" value="1"/>
</dbReference>
<evidence type="ECO:0000256" key="1">
    <source>
        <dbReference type="ARBA" id="ARBA00022741"/>
    </source>
</evidence>
<dbReference type="PANTHER" id="PTHR16305:SF35">
    <property type="entry name" value="TRANSCRIPTIONAL ACTIVATOR DOMAIN"/>
    <property type="match status" value="1"/>
</dbReference>
<dbReference type="InterPro" id="IPR041664">
    <property type="entry name" value="AAA_16"/>
</dbReference>
<dbReference type="AlphaFoldDB" id="A0A510V3J6"/>
<dbReference type="InterPro" id="IPR003593">
    <property type="entry name" value="AAA+_ATPase"/>
</dbReference>
<evidence type="ECO:0000259" key="3">
    <source>
        <dbReference type="PROSITE" id="PS50043"/>
    </source>
</evidence>
<dbReference type="GO" id="GO:0005737">
    <property type="term" value="C:cytoplasm"/>
    <property type="evidence" value="ECO:0007669"/>
    <property type="project" value="TreeGrafter"/>
</dbReference>
<dbReference type="SUPFAM" id="SSF52540">
    <property type="entry name" value="P-loop containing nucleoside triphosphate hydrolases"/>
    <property type="match status" value="1"/>
</dbReference>
<organism evidence="4 5">
    <name type="scientific">Cellulomonas xylanilytica</name>
    <dbReference type="NCBI Taxonomy" id="233583"/>
    <lineage>
        <taxon>Bacteria</taxon>
        <taxon>Bacillati</taxon>
        <taxon>Actinomycetota</taxon>
        <taxon>Actinomycetes</taxon>
        <taxon>Micrococcales</taxon>
        <taxon>Cellulomonadaceae</taxon>
        <taxon>Cellulomonas</taxon>
    </lineage>
</organism>
<sequence>MGAGADVPTTASVLPETLVSRRTLVVRPLTEQVRSEVQLGRSVLVVGDAGVGKTHLVTAALAHLWIGTPTSPMPTVVSVSGATSPSGIPLGALEPLLGDVALSSLGSSARTVESLAESLRARSRGGPVILRVEDAHLLDPASSQALAWMVQQGEVQLVATARSSAVSQSPWLELWKDDVVERIDVPPFTLAEVQQWLVGELGGQVTLDTVRRVWSETAGNPFHLGEVVHALQEQGGAWVWVGGATPGRRLLDVVAHDMSRLSGDARVALEIAALVCPVSLSVLLDLVSRPVVEELSRVGLVSMSPRLTVAGEGDVTVDLAHALYAEAVRSGVPRARRREVLERVAGLANSGHRSGAALVRSVALALDCDLAVEHSRLDAAVDAAFELQQPDTAIRLLTSALRQTQPGDLRRATLAMQRADAWWHVDDTGRASRDLTDVFDTLWDTVGPDAPTVRLMVAATALRARIAYHRDGDLDQALVPFEIAARWIFERGGPHAARGLQELESARLARLGYGGRPRLDDACAVLLDSAAGSAAVPLAAPTIVGLAQSGRFADAAHLAGRSAQLAGAHHDQYRWGRGEVAVAAFLSTLWSGDVVSAERVVDALDQESNAAVDWVAVHVTRGLIGIARGSWMQAHTDLHAATARRGRADPGGVAVYNLAAEALAAAASGDGTTARALLSHGADLTARAMAGVDGEVQLLRADTLAWLRDPRAIDEARALAGWASERGLLRIELEALHRSADRRRPGTRPRGVNPEVLRRVRELAPLVDGPRAAAIVHHVEAQAAGDEDLVRIAERELNRCGLWLPPVESIVSLTRREQEIASLAAGGLTSRAIASRLTLSVRTVDSHLARVFAKTGVHSREGLSAVLR</sequence>